<accession>K0EVE4</accession>
<dbReference type="KEGG" id="nbr:O3I_015515"/>
<dbReference type="Pfam" id="PF02709">
    <property type="entry name" value="Glyco_transf_7C"/>
    <property type="match status" value="1"/>
</dbReference>
<feature type="compositionally biased region" description="Basic residues" evidence="5">
    <location>
        <begin position="1"/>
        <end position="17"/>
    </location>
</feature>
<feature type="region of interest" description="Disordered" evidence="5">
    <location>
        <begin position="1"/>
        <end position="30"/>
    </location>
</feature>
<evidence type="ECO:0000313" key="7">
    <source>
        <dbReference type="EMBL" id="AFU01064.1"/>
    </source>
</evidence>
<sequence>MAHPRRGGARGRRHRTGGPRCHPGRGMTPPTTVVTLAAGRTGHLRNQFRGLAASTIQPDEHIVVAMGDPAVLDLARRHGAHGVWLDAWTPRLPLARARNLGARTALARGAELLVFLDVDCIPSPGLLARYQAAADAEPRLLCGPVTYLPPAPPGGYDLSALHRQRDPHPARPDPPARTHADSTDFDLFWSLSFAMTAETWRRVGGFCTRYRGYGGEDTDFAYKAAAVGARLRWVGGADAYHQHHPVSDPPIEHLDEILANATTFHRRWSRWPMRGWLDGFAAAGHIAYDDAAQRWNLVRTPVDSTAVGHR</sequence>
<dbReference type="eggNOG" id="COG1216">
    <property type="taxonomic scope" value="Bacteria"/>
</dbReference>
<evidence type="ECO:0000256" key="4">
    <source>
        <dbReference type="ARBA" id="ARBA00022679"/>
    </source>
</evidence>
<comment type="similarity">
    <text evidence="2">Belongs to the glycosyltransferase 2 family.</text>
</comment>
<dbReference type="PANTHER" id="PTHR43179">
    <property type="entry name" value="RHAMNOSYLTRANSFERASE WBBL"/>
    <property type="match status" value="1"/>
</dbReference>
<reference evidence="7 8" key="1">
    <citation type="journal article" date="2012" name="J. Bacteriol.">
        <title>Complete genome sequence of Nocardia brasiliensis HUJEG-1.</title>
        <authorList>
            <person name="Vera-Cabrera L."/>
            <person name="Ortiz-Lopez R."/>
            <person name="Elizondo-Gonzalez R."/>
            <person name="Perez-Maya A.A."/>
            <person name="Ocampo-Candiani J."/>
        </authorList>
    </citation>
    <scope>NUCLEOTIDE SEQUENCE [LARGE SCALE GENOMIC DNA]</scope>
    <source>
        <strain evidence="8">ATCC 700358</strain>
    </source>
</reference>
<evidence type="ECO:0000256" key="2">
    <source>
        <dbReference type="ARBA" id="ARBA00006739"/>
    </source>
</evidence>
<feature type="compositionally biased region" description="Basic and acidic residues" evidence="5">
    <location>
        <begin position="163"/>
        <end position="179"/>
    </location>
</feature>
<dbReference type="HOGENOM" id="CLU_077127_0_0_11"/>
<dbReference type="InterPro" id="IPR027791">
    <property type="entry name" value="Galactosyl_T_C"/>
</dbReference>
<keyword evidence="4" id="KW-0808">Transferase</keyword>
<dbReference type="GO" id="GO:0016757">
    <property type="term" value="F:glycosyltransferase activity"/>
    <property type="evidence" value="ECO:0007669"/>
    <property type="project" value="UniProtKB-KW"/>
</dbReference>
<proteinExistence type="inferred from homology"/>
<gene>
    <name evidence="7" type="ORF">O3I_015515</name>
</gene>
<evidence type="ECO:0000256" key="5">
    <source>
        <dbReference type="SAM" id="MobiDB-lite"/>
    </source>
</evidence>
<evidence type="ECO:0000256" key="3">
    <source>
        <dbReference type="ARBA" id="ARBA00022676"/>
    </source>
</evidence>
<feature type="region of interest" description="Disordered" evidence="5">
    <location>
        <begin position="158"/>
        <end position="179"/>
    </location>
</feature>
<evidence type="ECO:0000313" key="8">
    <source>
        <dbReference type="Proteomes" id="UP000006304"/>
    </source>
</evidence>
<dbReference type="EMBL" id="CP003876">
    <property type="protein sequence ID" value="AFU01064.1"/>
    <property type="molecule type" value="Genomic_DNA"/>
</dbReference>
<dbReference type="SUPFAM" id="SSF53448">
    <property type="entry name" value="Nucleotide-diphospho-sugar transferases"/>
    <property type="match status" value="1"/>
</dbReference>
<evidence type="ECO:0000256" key="1">
    <source>
        <dbReference type="ARBA" id="ARBA00004776"/>
    </source>
</evidence>
<name>K0EVE4_NOCB7</name>
<feature type="domain" description="Galactosyltransferase C-terminal" evidence="6">
    <location>
        <begin position="189"/>
        <end position="243"/>
    </location>
</feature>
<dbReference type="Proteomes" id="UP000006304">
    <property type="component" value="Chromosome"/>
</dbReference>
<protein>
    <recommendedName>
        <fullName evidence="6">Galactosyltransferase C-terminal domain-containing protein</fullName>
    </recommendedName>
</protein>
<organism evidence="7 8">
    <name type="scientific">Nocardia brasiliensis (strain ATCC 700358 / HUJEG-1)</name>
    <dbReference type="NCBI Taxonomy" id="1133849"/>
    <lineage>
        <taxon>Bacteria</taxon>
        <taxon>Bacillati</taxon>
        <taxon>Actinomycetota</taxon>
        <taxon>Actinomycetes</taxon>
        <taxon>Mycobacteriales</taxon>
        <taxon>Nocardiaceae</taxon>
        <taxon>Nocardia</taxon>
    </lineage>
</organism>
<comment type="pathway">
    <text evidence="1">Cell wall biogenesis; cell wall polysaccharide biosynthesis.</text>
</comment>
<dbReference type="InterPro" id="IPR029044">
    <property type="entry name" value="Nucleotide-diphossugar_trans"/>
</dbReference>
<keyword evidence="3" id="KW-0328">Glycosyltransferase</keyword>
<dbReference type="Gene3D" id="3.90.550.10">
    <property type="entry name" value="Spore Coat Polysaccharide Biosynthesis Protein SpsA, Chain A"/>
    <property type="match status" value="1"/>
</dbReference>
<evidence type="ECO:0000259" key="6">
    <source>
        <dbReference type="Pfam" id="PF02709"/>
    </source>
</evidence>
<dbReference type="AlphaFoldDB" id="K0EVE4"/>
<dbReference type="STRING" id="1133849.O3I_015515"/>
<keyword evidence="8" id="KW-1185">Reference proteome</keyword>
<dbReference type="PANTHER" id="PTHR43179:SF12">
    <property type="entry name" value="GALACTOFURANOSYLTRANSFERASE GLFT2"/>
    <property type="match status" value="1"/>
</dbReference>